<name>A0A225VGQ0_9STRA</name>
<evidence type="ECO:0000256" key="1">
    <source>
        <dbReference type="SAM" id="MobiDB-lite"/>
    </source>
</evidence>
<accession>A0A225VGQ0</accession>
<proteinExistence type="predicted"/>
<gene>
    <name evidence="2" type="ORF">PHMEG_00023995</name>
</gene>
<keyword evidence="3" id="KW-1185">Reference proteome</keyword>
<protein>
    <submittedName>
        <fullName evidence="2">Uncharacterized protein</fullName>
    </submittedName>
</protein>
<dbReference type="Proteomes" id="UP000198211">
    <property type="component" value="Unassembled WGS sequence"/>
</dbReference>
<evidence type="ECO:0000313" key="2">
    <source>
        <dbReference type="EMBL" id="OWZ04149.1"/>
    </source>
</evidence>
<comment type="caution">
    <text evidence="2">The sequence shown here is derived from an EMBL/GenBank/DDBJ whole genome shotgun (WGS) entry which is preliminary data.</text>
</comment>
<evidence type="ECO:0000313" key="3">
    <source>
        <dbReference type="Proteomes" id="UP000198211"/>
    </source>
</evidence>
<sequence length="111" mass="12461">MLLLDHTMSDRPPTSLPGKKRRRRTTSIREQKREDSAEDMAGGSLRHAATCIHATRPFLLRLRFRENQLHRFQRVTVSNEMKQVADGGVRANDGGLECVLSSDWSGSENGG</sequence>
<dbReference type="AlphaFoldDB" id="A0A225VGQ0"/>
<feature type="region of interest" description="Disordered" evidence="1">
    <location>
        <begin position="1"/>
        <end position="45"/>
    </location>
</feature>
<organism evidence="2 3">
    <name type="scientific">Phytophthora megakarya</name>
    <dbReference type="NCBI Taxonomy" id="4795"/>
    <lineage>
        <taxon>Eukaryota</taxon>
        <taxon>Sar</taxon>
        <taxon>Stramenopiles</taxon>
        <taxon>Oomycota</taxon>
        <taxon>Peronosporomycetes</taxon>
        <taxon>Peronosporales</taxon>
        <taxon>Peronosporaceae</taxon>
        <taxon>Phytophthora</taxon>
    </lineage>
</organism>
<dbReference type="EMBL" id="NBNE01005123">
    <property type="protein sequence ID" value="OWZ04149.1"/>
    <property type="molecule type" value="Genomic_DNA"/>
</dbReference>
<reference evidence="3" key="1">
    <citation type="submission" date="2017-03" db="EMBL/GenBank/DDBJ databases">
        <title>Phytopthora megakarya and P. palmivora, two closely related causual agents of cacao black pod achieved similar genome size and gene model numbers by different mechanisms.</title>
        <authorList>
            <person name="Ali S."/>
            <person name="Shao J."/>
            <person name="Larry D.J."/>
            <person name="Kronmiller B."/>
            <person name="Shen D."/>
            <person name="Strem M.D."/>
            <person name="Melnick R.L."/>
            <person name="Guiltinan M.J."/>
            <person name="Tyler B.M."/>
            <person name="Meinhardt L.W."/>
            <person name="Bailey B.A."/>
        </authorList>
    </citation>
    <scope>NUCLEOTIDE SEQUENCE [LARGE SCALE GENOMIC DNA]</scope>
    <source>
        <strain evidence="3">zdho120</strain>
    </source>
</reference>